<comment type="caution">
    <text evidence="1">The sequence shown here is derived from an EMBL/GenBank/DDBJ whole genome shotgun (WGS) entry which is preliminary data.</text>
</comment>
<organism evidence="1 2">
    <name type="scientific">Phyllobacterium endophyticum</name>
    <dbReference type="NCBI Taxonomy" id="1149773"/>
    <lineage>
        <taxon>Bacteria</taxon>
        <taxon>Pseudomonadati</taxon>
        <taxon>Pseudomonadota</taxon>
        <taxon>Alphaproteobacteria</taxon>
        <taxon>Hyphomicrobiales</taxon>
        <taxon>Phyllobacteriaceae</taxon>
        <taxon>Phyllobacterium</taxon>
    </lineage>
</organism>
<dbReference type="AlphaFoldDB" id="A0A2P7AU73"/>
<name>A0A2P7AU73_9HYPH</name>
<reference evidence="2" key="1">
    <citation type="submission" date="2017-11" db="EMBL/GenBank/DDBJ databases">
        <authorList>
            <person name="Kuznetsova I."/>
            <person name="Sazanova A."/>
            <person name="Chirak E."/>
            <person name="Safronova V."/>
            <person name="Willems A."/>
        </authorList>
    </citation>
    <scope>NUCLEOTIDE SEQUENCE [LARGE SCALE GENOMIC DNA]</scope>
    <source>
        <strain evidence="2">PEPV15</strain>
    </source>
</reference>
<protein>
    <submittedName>
        <fullName evidence="1">Uncharacterized protein</fullName>
    </submittedName>
</protein>
<evidence type="ECO:0000313" key="1">
    <source>
        <dbReference type="EMBL" id="PSH57751.1"/>
    </source>
</evidence>
<sequence>MRLKPLFCITSDIEPVFILESFGSYLWGGINPILDMTAIIPRFPTIRTQISLIVRRQPVREEAEPR</sequence>
<proteinExistence type="predicted"/>
<keyword evidence="2" id="KW-1185">Reference proteome</keyword>
<dbReference type="EMBL" id="PGGN01000002">
    <property type="protein sequence ID" value="PSH57751.1"/>
    <property type="molecule type" value="Genomic_DNA"/>
</dbReference>
<dbReference type="Proteomes" id="UP000241158">
    <property type="component" value="Unassembled WGS sequence"/>
</dbReference>
<evidence type="ECO:0000313" key="2">
    <source>
        <dbReference type="Proteomes" id="UP000241158"/>
    </source>
</evidence>
<accession>A0A2P7AU73</accession>
<gene>
    <name evidence="1" type="ORF">CU100_08505</name>
</gene>